<evidence type="ECO:0000313" key="1">
    <source>
        <dbReference type="EMBL" id="KAK3375705.1"/>
    </source>
</evidence>
<dbReference type="Proteomes" id="UP001287356">
    <property type="component" value="Unassembled WGS sequence"/>
</dbReference>
<accession>A0AAE0N9Z8</accession>
<name>A0AAE0N9Z8_9PEZI</name>
<reference evidence="1" key="2">
    <citation type="submission" date="2023-06" db="EMBL/GenBank/DDBJ databases">
        <authorList>
            <consortium name="Lawrence Berkeley National Laboratory"/>
            <person name="Haridas S."/>
            <person name="Hensen N."/>
            <person name="Bonometti L."/>
            <person name="Westerberg I."/>
            <person name="Brannstrom I.O."/>
            <person name="Guillou S."/>
            <person name="Cros-Aarteil S."/>
            <person name="Calhoun S."/>
            <person name="Kuo A."/>
            <person name="Mondo S."/>
            <person name="Pangilinan J."/>
            <person name="Riley R."/>
            <person name="Labutti K."/>
            <person name="Andreopoulos B."/>
            <person name="Lipzen A."/>
            <person name="Chen C."/>
            <person name="Yanf M."/>
            <person name="Daum C."/>
            <person name="Ng V."/>
            <person name="Clum A."/>
            <person name="Steindorff A."/>
            <person name="Ohm R."/>
            <person name="Martin F."/>
            <person name="Silar P."/>
            <person name="Natvig D."/>
            <person name="Lalanne C."/>
            <person name="Gautier V."/>
            <person name="Ament-Velasquez S.L."/>
            <person name="Kruys A."/>
            <person name="Hutchinson M.I."/>
            <person name="Powell A.J."/>
            <person name="Barry K."/>
            <person name="Miller A.N."/>
            <person name="Grigoriev I.V."/>
            <person name="Debuchy R."/>
            <person name="Gladieux P."/>
            <person name="Thoren M.H."/>
            <person name="Johannesson H."/>
        </authorList>
    </citation>
    <scope>NUCLEOTIDE SEQUENCE</scope>
    <source>
        <strain evidence="1">CBS 958.72</strain>
    </source>
</reference>
<comment type="caution">
    <text evidence="1">The sequence shown here is derived from an EMBL/GenBank/DDBJ whole genome shotgun (WGS) entry which is preliminary data.</text>
</comment>
<organism evidence="1 2">
    <name type="scientific">Lasiosphaeria ovina</name>
    <dbReference type="NCBI Taxonomy" id="92902"/>
    <lineage>
        <taxon>Eukaryota</taxon>
        <taxon>Fungi</taxon>
        <taxon>Dikarya</taxon>
        <taxon>Ascomycota</taxon>
        <taxon>Pezizomycotina</taxon>
        <taxon>Sordariomycetes</taxon>
        <taxon>Sordariomycetidae</taxon>
        <taxon>Sordariales</taxon>
        <taxon>Lasiosphaeriaceae</taxon>
        <taxon>Lasiosphaeria</taxon>
    </lineage>
</organism>
<evidence type="ECO:0000313" key="2">
    <source>
        <dbReference type="Proteomes" id="UP001287356"/>
    </source>
</evidence>
<keyword evidence="2" id="KW-1185">Reference proteome</keyword>
<gene>
    <name evidence="1" type="ORF">B0T24DRAFT_664853</name>
</gene>
<reference evidence="1" key="1">
    <citation type="journal article" date="2023" name="Mol. Phylogenet. Evol.">
        <title>Genome-scale phylogeny and comparative genomics of the fungal order Sordariales.</title>
        <authorList>
            <person name="Hensen N."/>
            <person name="Bonometti L."/>
            <person name="Westerberg I."/>
            <person name="Brannstrom I.O."/>
            <person name="Guillou S."/>
            <person name="Cros-Aarteil S."/>
            <person name="Calhoun S."/>
            <person name="Haridas S."/>
            <person name="Kuo A."/>
            <person name="Mondo S."/>
            <person name="Pangilinan J."/>
            <person name="Riley R."/>
            <person name="LaButti K."/>
            <person name="Andreopoulos B."/>
            <person name="Lipzen A."/>
            <person name="Chen C."/>
            <person name="Yan M."/>
            <person name="Daum C."/>
            <person name="Ng V."/>
            <person name="Clum A."/>
            <person name="Steindorff A."/>
            <person name="Ohm R.A."/>
            <person name="Martin F."/>
            <person name="Silar P."/>
            <person name="Natvig D.O."/>
            <person name="Lalanne C."/>
            <person name="Gautier V."/>
            <person name="Ament-Velasquez S.L."/>
            <person name="Kruys A."/>
            <person name="Hutchinson M.I."/>
            <person name="Powell A.J."/>
            <person name="Barry K."/>
            <person name="Miller A.N."/>
            <person name="Grigoriev I.V."/>
            <person name="Debuchy R."/>
            <person name="Gladieux P."/>
            <person name="Hiltunen Thoren M."/>
            <person name="Johannesson H."/>
        </authorList>
    </citation>
    <scope>NUCLEOTIDE SEQUENCE</scope>
    <source>
        <strain evidence="1">CBS 958.72</strain>
    </source>
</reference>
<sequence>MAFLTPTEYTTVVDVEFATVTETLTASTETQLFVVSTTTTASTEILVVPTTKVVENTQTVVKTVQTTQLAVNWRRQAATTQVIPDYASQCPSWEKYVSACKCAGVAAVTVSVEAQSTTTTADAISILASTNTPSVLSETTTTSTTQTVTSVAPLVLQTQAVSAFKALATDFTAPACTCGPTYRAAPRAGCSGSRRPARRGRQRRIRTCLPSTVSGAWCWRNIPPSTASYAAYINTADGSAGSSSRWPQADVSTNVDARVASGTASYVFAGVDTVTNRLYLDGGGRKNILLCGAQVWLSTGLGNEVNGGQPCTVMRPVIVIP</sequence>
<protein>
    <submittedName>
        <fullName evidence="1">Uncharacterized protein</fullName>
    </submittedName>
</protein>
<proteinExistence type="predicted"/>
<dbReference type="EMBL" id="JAULSN010000003">
    <property type="protein sequence ID" value="KAK3375705.1"/>
    <property type="molecule type" value="Genomic_DNA"/>
</dbReference>
<dbReference type="AlphaFoldDB" id="A0AAE0N9Z8"/>